<evidence type="ECO:0000256" key="1">
    <source>
        <dbReference type="SAM" id="SignalP"/>
    </source>
</evidence>
<proteinExistence type="predicted"/>
<name>A0A4R2P107_9FLAO</name>
<evidence type="ECO:0000313" key="3">
    <source>
        <dbReference type="Proteomes" id="UP000294564"/>
    </source>
</evidence>
<dbReference type="EMBL" id="SLXM01000001">
    <property type="protein sequence ID" value="TCP28310.1"/>
    <property type="molecule type" value="Genomic_DNA"/>
</dbReference>
<sequence length="488" mass="56311">MIKKLPLVLILFCSSIVFAQEKLGEIQPSLKTSSKTIRGSLSIVNNLNNDIVTFISNKDSIYSYLTNSKFESKKQLSIKRNRRFSGIVGKTYTENTYTFIVSDKNLKRFKQVEFDFKKDTAYYKNESFSAKNMTLLQSVNLGDKTHLLFLKNNSSNLVVKTYFNDGKSTLKSFNLKGQKLLLNNSKETSLSKLLFNVLYNDYTITKLHSIELENNSVENKLQTIPIESATDFTKLYVVDATIKIVFDKNKFYTQILSLDLANESFSLQKIKKPFFEVASKNKTTNSFLLNNMLFIVACTKKQLKINVHNVIDESIIKSFVADVAKPFPFKDYEMVIKGKKHRKSTSNQKFLNNLYYSDIGIFVEQQPESYQITVGGKKPATIDNPMIGVNMSNLTYLYSVNNYRGFLDPHAYILNVYRKVKSNYLTYSVDLDLNPSSSKIKENVYHKISQFLGNSDLKNNESHFFRLQQKTVYSYYDRKNNSYKFLAF</sequence>
<reference evidence="2 3" key="1">
    <citation type="submission" date="2019-03" db="EMBL/GenBank/DDBJ databases">
        <title>Genomic Encyclopedia of Type Strains, Phase IV (KMG-IV): sequencing the most valuable type-strain genomes for metagenomic binning, comparative biology and taxonomic classification.</title>
        <authorList>
            <person name="Goeker M."/>
        </authorList>
    </citation>
    <scope>NUCLEOTIDE SEQUENCE [LARGE SCALE GENOMIC DNA]</scope>
    <source>
        <strain evidence="2 3">DSM 14836</strain>
    </source>
</reference>
<evidence type="ECO:0008006" key="4">
    <source>
        <dbReference type="Google" id="ProtNLM"/>
    </source>
</evidence>
<gene>
    <name evidence="2" type="ORF">EV195_101486</name>
</gene>
<keyword evidence="3" id="KW-1185">Reference proteome</keyword>
<keyword evidence="1" id="KW-0732">Signal</keyword>
<dbReference type="RefSeq" id="WP_132792367.1">
    <property type="nucleotide sequence ID" value="NZ_SLXM01000001.1"/>
</dbReference>
<dbReference type="OrthoDB" id="912496at2"/>
<dbReference type="AlphaFoldDB" id="A0A4R2P107"/>
<comment type="caution">
    <text evidence="2">The sequence shown here is derived from an EMBL/GenBank/DDBJ whole genome shotgun (WGS) entry which is preliminary data.</text>
</comment>
<evidence type="ECO:0000313" key="2">
    <source>
        <dbReference type="EMBL" id="TCP28310.1"/>
    </source>
</evidence>
<protein>
    <recommendedName>
        <fullName evidence="4">6-bladed beta-propeller protein</fullName>
    </recommendedName>
</protein>
<accession>A0A4R2P107</accession>
<dbReference type="Proteomes" id="UP000294564">
    <property type="component" value="Unassembled WGS sequence"/>
</dbReference>
<feature type="chain" id="PRO_5020221403" description="6-bladed beta-propeller protein" evidence="1">
    <location>
        <begin position="20"/>
        <end position="488"/>
    </location>
</feature>
<organism evidence="2 3">
    <name type="scientific">Tenacibaculum skagerrakense</name>
    <dbReference type="NCBI Taxonomy" id="186571"/>
    <lineage>
        <taxon>Bacteria</taxon>
        <taxon>Pseudomonadati</taxon>
        <taxon>Bacteroidota</taxon>
        <taxon>Flavobacteriia</taxon>
        <taxon>Flavobacteriales</taxon>
        <taxon>Flavobacteriaceae</taxon>
        <taxon>Tenacibaculum</taxon>
    </lineage>
</organism>
<feature type="signal peptide" evidence="1">
    <location>
        <begin position="1"/>
        <end position="19"/>
    </location>
</feature>